<dbReference type="InterPro" id="IPR022604">
    <property type="entry name" value="DUF2955"/>
</dbReference>
<name>A0A2S7VK60_PHOAN</name>
<accession>A0A2S7VK60</accession>
<feature type="transmembrane region" description="Helical" evidence="1">
    <location>
        <begin position="125"/>
        <end position="145"/>
    </location>
</feature>
<dbReference type="Proteomes" id="UP000238730">
    <property type="component" value="Unassembled WGS sequence"/>
</dbReference>
<feature type="transmembrane region" description="Helical" evidence="1">
    <location>
        <begin position="247"/>
        <end position="265"/>
    </location>
</feature>
<comment type="caution">
    <text evidence="2">The sequence shown here is derived from an EMBL/GenBank/DDBJ whole genome shotgun (WGS) entry which is preliminary data.</text>
</comment>
<dbReference type="OrthoDB" id="6799126at2"/>
<feature type="transmembrane region" description="Helical" evidence="1">
    <location>
        <begin position="272"/>
        <end position="290"/>
    </location>
</feature>
<reference evidence="2 3" key="1">
    <citation type="submission" date="2016-12" db="EMBL/GenBank/DDBJ databases">
        <title>Diversity of luminous bacteria.</title>
        <authorList>
            <person name="Yoshizawa S."/>
            <person name="Kogure K."/>
        </authorList>
    </citation>
    <scope>NUCLEOTIDE SEQUENCE [LARGE SCALE GENOMIC DNA]</scope>
    <source>
        <strain evidence="2 3">LC1-200</strain>
    </source>
</reference>
<dbReference type="InterPro" id="IPR016926">
    <property type="entry name" value="UCP029594"/>
</dbReference>
<feature type="transmembrane region" description="Helical" evidence="1">
    <location>
        <begin position="96"/>
        <end position="113"/>
    </location>
</feature>
<evidence type="ECO:0000313" key="3">
    <source>
        <dbReference type="Proteomes" id="UP000238730"/>
    </source>
</evidence>
<proteinExistence type="predicted"/>
<feature type="transmembrane region" description="Helical" evidence="1">
    <location>
        <begin position="196"/>
        <end position="217"/>
    </location>
</feature>
<feature type="transmembrane region" description="Helical" evidence="1">
    <location>
        <begin position="224"/>
        <end position="241"/>
    </location>
</feature>
<feature type="transmembrane region" description="Helical" evidence="1">
    <location>
        <begin position="173"/>
        <end position="190"/>
    </location>
</feature>
<dbReference type="EMBL" id="MSCJ01000003">
    <property type="protein sequence ID" value="PQJ62547.1"/>
    <property type="molecule type" value="Genomic_DNA"/>
</dbReference>
<organism evidence="2 3">
    <name type="scientific">Photobacterium angustum</name>
    <dbReference type="NCBI Taxonomy" id="661"/>
    <lineage>
        <taxon>Bacteria</taxon>
        <taxon>Pseudomonadati</taxon>
        <taxon>Pseudomonadota</taxon>
        <taxon>Gammaproteobacteria</taxon>
        <taxon>Vibrionales</taxon>
        <taxon>Vibrionaceae</taxon>
        <taxon>Photobacterium</taxon>
    </lineage>
</organism>
<gene>
    <name evidence="2" type="ORF">BTO08_20175</name>
</gene>
<feature type="transmembrane region" description="Helical" evidence="1">
    <location>
        <begin position="6"/>
        <end position="30"/>
    </location>
</feature>
<protein>
    <submittedName>
        <fullName evidence="2">MFS transporter</fullName>
    </submittedName>
</protein>
<dbReference type="RefSeq" id="WP_005364909.1">
    <property type="nucleotide sequence ID" value="NZ_JAKJTG010000020.1"/>
</dbReference>
<evidence type="ECO:0000256" key="1">
    <source>
        <dbReference type="SAM" id="Phobius"/>
    </source>
</evidence>
<keyword evidence="1" id="KW-0812">Transmembrane</keyword>
<feature type="transmembrane region" description="Helical" evidence="1">
    <location>
        <begin position="42"/>
        <end position="61"/>
    </location>
</feature>
<dbReference type="PIRSF" id="PIRSF029594">
    <property type="entry name" value="UCP029594"/>
    <property type="match status" value="1"/>
</dbReference>
<sequence>MKTMRIWFGCVLGLAISMIFGWSYGFFAALLPIMVLMKAERWNLSLLVQLILGIIWVTVQVTFISGFLQPYPVLMTIAVGIMLMAKCKAMINPKTYLFGFTGLLVGSIALNFASYTGFDLEEFNITLWMSGLITAPICALAYFLFPEPKTEQTAPSINNDTQRVDHIGMIRQTALGWLVAMVAFLLFQFGDLSDSLSAQASIFIVLAPMTLIGSMAVAKIRITGTFLGCLAGMIIQLGLYSWVNNGILFLMAYAIAAGFFCHWIAQGTIKSSIAFSAMSALTVPLTTSLIPEQKDAFFSILYRFSSIFIAVVATSIVIWITHHFLIRVIKAPNEQF</sequence>
<keyword evidence="1" id="KW-1133">Transmembrane helix</keyword>
<keyword evidence="1" id="KW-0472">Membrane</keyword>
<feature type="transmembrane region" description="Helical" evidence="1">
    <location>
        <begin position="296"/>
        <end position="320"/>
    </location>
</feature>
<dbReference type="Pfam" id="PF11168">
    <property type="entry name" value="DUF2955"/>
    <property type="match status" value="1"/>
</dbReference>
<evidence type="ECO:0000313" key="2">
    <source>
        <dbReference type="EMBL" id="PQJ62547.1"/>
    </source>
</evidence>
<dbReference type="AlphaFoldDB" id="A0A2S7VK60"/>